<evidence type="ECO:0000313" key="2">
    <source>
        <dbReference type="Proteomes" id="UP000295431"/>
    </source>
</evidence>
<keyword evidence="2" id="KW-1185">Reference proteome</keyword>
<comment type="caution">
    <text evidence="1">The sequence shown here is derived from an EMBL/GenBank/DDBJ whole genome shotgun (WGS) entry which is preliminary data.</text>
</comment>
<dbReference type="RefSeq" id="WP_131938617.1">
    <property type="nucleotide sequence ID" value="NZ_BAAAMX010000060.1"/>
</dbReference>
<dbReference type="InterPro" id="IPR046003">
    <property type="entry name" value="DUF5959"/>
</dbReference>
<protein>
    <submittedName>
        <fullName evidence="1">Uncharacterized protein</fullName>
    </submittedName>
</protein>
<reference evidence="1 2" key="1">
    <citation type="submission" date="2019-03" db="EMBL/GenBank/DDBJ databases">
        <title>Draft genome sequences of novel Actinobacteria.</title>
        <authorList>
            <person name="Sahin N."/>
            <person name="Ay H."/>
            <person name="Saygin H."/>
        </authorList>
    </citation>
    <scope>NUCLEOTIDE SEQUENCE [LARGE SCALE GENOMIC DNA]</scope>
    <source>
        <strain evidence="1 2">DSM 45347</strain>
    </source>
</reference>
<gene>
    <name evidence="1" type="ORF">E1284_09345</name>
</gene>
<evidence type="ECO:0000313" key="1">
    <source>
        <dbReference type="EMBL" id="TDC17446.1"/>
    </source>
</evidence>
<dbReference type="OrthoDB" id="3370158at2"/>
<name>A0A4V2XNB1_9ACTN</name>
<dbReference type="EMBL" id="SMJW01000033">
    <property type="protein sequence ID" value="TDC17446.1"/>
    <property type="molecule type" value="Genomic_DNA"/>
</dbReference>
<dbReference type="Proteomes" id="UP000295431">
    <property type="component" value="Unassembled WGS sequence"/>
</dbReference>
<dbReference type="Pfam" id="PF19384">
    <property type="entry name" value="DUF5959"/>
    <property type="match status" value="1"/>
</dbReference>
<proteinExistence type="predicted"/>
<dbReference type="AlphaFoldDB" id="A0A4V2XNB1"/>
<organism evidence="1 2">
    <name type="scientific">Actinomadura bangladeshensis</name>
    <dbReference type="NCBI Taxonomy" id="453573"/>
    <lineage>
        <taxon>Bacteria</taxon>
        <taxon>Bacillati</taxon>
        <taxon>Actinomycetota</taxon>
        <taxon>Actinomycetes</taxon>
        <taxon>Streptosporangiales</taxon>
        <taxon>Thermomonosporaceae</taxon>
        <taxon>Actinomadura</taxon>
    </lineage>
</organism>
<sequence length="134" mass="15043">MTEHDTVELIHLADDLGNGVVLRITGQDARSLEGTIEVASYFVSGSINTRVDREDLAAWEKVLDSLAQDDGGAAWREDQRATEIHLDLDDDRVHVAVVDRHSFLVTVELTIEVAEDWLEDHRERLTATRALLPE</sequence>
<accession>A0A4V2XNB1</accession>